<gene>
    <name evidence="5" type="ORF">FRC54_11065</name>
</gene>
<comment type="caution">
    <text evidence="5">The sequence shown here is derived from an EMBL/GenBank/DDBJ whole genome shotgun (WGS) entry which is preliminary data.</text>
</comment>
<dbReference type="EMBL" id="VOGC01000010">
    <property type="protein sequence ID" value="MQN02398.1"/>
    <property type="molecule type" value="Genomic_DNA"/>
</dbReference>
<evidence type="ECO:0000256" key="1">
    <source>
        <dbReference type="ARBA" id="ARBA00022741"/>
    </source>
</evidence>
<dbReference type="GO" id="GO:0006310">
    <property type="term" value="P:DNA recombination"/>
    <property type="evidence" value="ECO:0007669"/>
    <property type="project" value="TreeGrafter"/>
</dbReference>
<dbReference type="InterPro" id="IPR041236">
    <property type="entry name" value="PriA_C"/>
</dbReference>
<evidence type="ECO:0000256" key="3">
    <source>
        <dbReference type="ARBA" id="ARBA00023125"/>
    </source>
</evidence>
<dbReference type="Proteomes" id="UP000460257">
    <property type="component" value="Unassembled WGS sequence"/>
</dbReference>
<evidence type="ECO:0000256" key="2">
    <source>
        <dbReference type="ARBA" id="ARBA00022840"/>
    </source>
</evidence>
<evidence type="ECO:0000313" key="6">
    <source>
        <dbReference type="Proteomes" id="UP000460257"/>
    </source>
</evidence>
<dbReference type="GO" id="GO:0006270">
    <property type="term" value="P:DNA replication initiation"/>
    <property type="evidence" value="ECO:0007669"/>
    <property type="project" value="TreeGrafter"/>
</dbReference>
<accession>A0A6N7J186</accession>
<dbReference type="GO" id="GO:0003677">
    <property type="term" value="F:DNA binding"/>
    <property type="evidence" value="ECO:0007669"/>
    <property type="project" value="UniProtKB-KW"/>
</dbReference>
<protein>
    <recommendedName>
        <fullName evidence="4">Primosomal protein N C-terminal domain-containing protein</fullName>
    </recommendedName>
</protein>
<keyword evidence="1" id="KW-0547">Nucleotide-binding</keyword>
<reference evidence="5" key="1">
    <citation type="journal article" date="2020" name="Appl. Environ. Microbiol.">
        <title>Medium-Chain Fatty Acid Synthesis by 'Candidatus Weimeria bifida' gen. nov., sp. nov., and 'Candidatus Pseudoramibacter fermentans' sp. nov.</title>
        <authorList>
            <person name="Scarborough M.J."/>
            <person name="Myers K.S."/>
            <person name="Donohue T.J."/>
            <person name="Noguera D.R."/>
        </authorList>
    </citation>
    <scope>NUCLEOTIDE SEQUENCE</scope>
    <source>
        <strain evidence="5">LCO1.1</strain>
    </source>
</reference>
<dbReference type="PANTHER" id="PTHR30580">
    <property type="entry name" value="PRIMOSOMAL PROTEIN N"/>
    <property type="match status" value="1"/>
</dbReference>
<keyword evidence="2" id="KW-0067">ATP-binding</keyword>
<dbReference type="GO" id="GO:0005524">
    <property type="term" value="F:ATP binding"/>
    <property type="evidence" value="ECO:0007669"/>
    <property type="project" value="UniProtKB-KW"/>
</dbReference>
<sequence length="131" mass="15019">MIQTYQPENFAIVSAAKNDYRNFYRQESAYRRLLHFPPFSHLLSVEITSRTEEGCISMGAFITGRLKNAFPDLFVAGPTPSPISKIKDIFRYEVVIKDTSYEALIKARKLMDEAIAEADAPKNADLWYDFD</sequence>
<organism evidence="5 6">
    <name type="scientific">Candidatus Weimeria bifida</name>
    <dbReference type="NCBI Taxonomy" id="2599074"/>
    <lineage>
        <taxon>Bacteria</taxon>
        <taxon>Bacillati</taxon>
        <taxon>Bacillota</taxon>
        <taxon>Clostridia</taxon>
        <taxon>Lachnospirales</taxon>
        <taxon>Lachnospiraceae</taxon>
        <taxon>Candidatus Weimeria</taxon>
    </lineage>
</organism>
<proteinExistence type="predicted"/>
<dbReference type="Pfam" id="PF18074">
    <property type="entry name" value="PriA_C"/>
    <property type="match status" value="1"/>
</dbReference>
<evidence type="ECO:0000259" key="4">
    <source>
        <dbReference type="Pfam" id="PF18074"/>
    </source>
</evidence>
<name>A0A6N7J186_9FIRM</name>
<dbReference type="PANTHER" id="PTHR30580:SF0">
    <property type="entry name" value="PRIMOSOMAL PROTEIN N"/>
    <property type="match status" value="1"/>
</dbReference>
<keyword evidence="3" id="KW-0238">DNA-binding</keyword>
<dbReference type="AlphaFoldDB" id="A0A6N7J186"/>
<keyword evidence="6" id="KW-1185">Reference proteome</keyword>
<feature type="domain" description="Primosomal protein N C-terminal" evidence="4">
    <location>
        <begin position="38"/>
        <end position="126"/>
    </location>
</feature>
<dbReference type="GO" id="GO:0006302">
    <property type="term" value="P:double-strand break repair"/>
    <property type="evidence" value="ECO:0007669"/>
    <property type="project" value="TreeGrafter"/>
</dbReference>
<dbReference type="GO" id="GO:0043138">
    <property type="term" value="F:3'-5' DNA helicase activity"/>
    <property type="evidence" value="ECO:0007669"/>
    <property type="project" value="TreeGrafter"/>
</dbReference>
<evidence type="ECO:0000313" key="5">
    <source>
        <dbReference type="EMBL" id="MQN02398.1"/>
    </source>
</evidence>